<dbReference type="EMBL" id="CM001220">
    <property type="protein sequence ID" value="KEH28704.1"/>
    <property type="molecule type" value="Genomic_DNA"/>
</dbReference>
<gene>
    <name evidence="2" type="ordered locus">MTR_4g011110</name>
</gene>
<dbReference type="HOGENOM" id="CLU_984730_0_0_1"/>
<feature type="transmembrane region" description="Helical" evidence="1">
    <location>
        <begin position="244"/>
        <end position="261"/>
    </location>
</feature>
<keyword evidence="1" id="KW-1133">Transmembrane helix</keyword>
<feature type="transmembrane region" description="Helical" evidence="1">
    <location>
        <begin position="217"/>
        <end position="238"/>
    </location>
</feature>
<name>A0A072UG27_MEDTR</name>
<dbReference type="PANTHER" id="PTHR35288:SF2">
    <property type="entry name" value="TRANSMEMBRANE PROTEIN"/>
    <property type="match status" value="1"/>
</dbReference>
<keyword evidence="1" id="KW-0472">Membrane</keyword>
<proteinExistence type="predicted"/>
<protein>
    <submittedName>
        <fullName evidence="2">Transmembrane protein, putative</fullName>
    </submittedName>
</protein>
<keyword evidence="4" id="KW-1185">Reference proteome</keyword>
<reference evidence="3" key="3">
    <citation type="submission" date="2015-04" db="UniProtKB">
        <authorList>
            <consortium name="EnsemblPlants"/>
        </authorList>
    </citation>
    <scope>IDENTIFICATION</scope>
    <source>
        <strain evidence="3">cv. Jemalong A17</strain>
    </source>
</reference>
<feature type="transmembrane region" description="Helical" evidence="1">
    <location>
        <begin position="7"/>
        <end position="27"/>
    </location>
</feature>
<reference evidence="2 4" key="2">
    <citation type="journal article" date="2014" name="BMC Genomics">
        <title>An improved genome release (version Mt4.0) for the model legume Medicago truncatula.</title>
        <authorList>
            <person name="Tang H."/>
            <person name="Krishnakumar V."/>
            <person name="Bidwell S."/>
            <person name="Rosen B."/>
            <person name="Chan A."/>
            <person name="Zhou S."/>
            <person name="Gentzbittel L."/>
            <person name="Childs K.L."/>
            <person name="Yandell M."/>
            <person name="Gundlach H."/>
            <person name="Mayer K.F."/>
            <person name="Schwartz D.C."/>
            <person name="Town C.D."/>
        </authorList>
    </citation>
    <scope>GENOME REANNOTATION</scope>
    <source>
        <strain evidence="2">A17</strain>
        <strain evidence="3 4">cv. Jemalong A17</strain>
    </source>
</reference>
<evidence type="ECO:0000313" key="4">
    <source>
        <dbReference type="Proteomes" id="UP000002051"/>
    </source>
</evidence>
<evidence type="ECO:0000313" key="3">
    <source>
        <dbReference type="EnsemblPlants" id="KEH28704"/>
    </source>
</evidence>
<evidence type="ECO:0000313" key="2">
    <source>
        <dbReference type="EMBL" id="KEH28704.1"/>
    </source>
</evidence>
<organism evidence="2 4">
    <name type="scientific">Medicago truncatula</name>
    <name type="common">Barrel medic</name>
    <name type="synonym">Medicago tribuloides</name>
    <dbReference type="NCBI Taxonomy" id="3880"/>
    <lineage>
        <taxon>Eukaryota</taxon>
        <taxon>Viridiplantae</taxon>
        <taxon>Streptophyta</taxon>
        <taxon>Embryophyta</taxon>
        <taxon>Tracheophyta</taxon>
        <taxon>Spermatophyta</taxon>
        <taxon>Magnoliopsida</taxon>
        <taxon>eudicotyledons</taxon>
        <taxon>Gunneridae</taxon>
        <taxon>Pentapetalae</taxon>
        <taxon>rosids</taxon>
        <taxon>fabids</taxon>
        <taxon>Fabales</taxon>
        <taxon>Fabaceae</taxon>
        <taxon>Papilionoideae</taxon>
        <taxon>50 kb inversion clade</taxon>
        <taxon>NPAAA clade</taxon>
        <taxon>Hologalegina</taxon>
        <taxon>IRL clade</taxon>
        <taxon>Trifolieae</taxon>
        <taxon>Medicago</taxon>
    </lineage>
</organism>
<reference evidence="2 4" key="1">
    <citation type="journal article" date="2011" name="Nature">
        <title>The Medicago genome provides insight into the evolution of rhizobial symbioses.</title>
        <authorList>
            <person name="Young N.D."/>
            <person name="Debelle F."/>
            <person name="Oldroyd G.E."/>
            <person name="Geurts R."/>
            <person name="Cannon S.B."/>
            <person name="Udvardi M.K."/>
            <person name="Benedito V.A."/>
            <person name="Mayer K.F."/>
            <person name="Gouzy J."/>
            <person name="Schoof H."/>
            <person name="Van de Peer Y."/>
            <person name="Proost S."/>
            <person name="Cook D.R."/>
            <person name="Meyers B.C."/>
            <person name="Spannagl M."/>
            <person name="Cheung F."/>
            <person name="De Mita S."/>
            <person name="Krishnakumar V."/>
            <person name="Gundlach H."/>
            <person name="Zhou S."/>
            <person name="Mudge J."/>
            <person name="Bharti A.K."/>
            <person name="Murray J.D."/>
            <person name="Naoumkina M.A."/>
            <person name="Rosen B."/>
            <person name="Silverstein K.A."/>
            <person name="Tang H."/>
            <person name="Rombauts S."/>
            <person name="Zhao P.X."/>
            <person name="Zhou P."/>
            <person name="Barbe V."/>
            <person name="Bardou P."/>
            <person name="Bechner M."/>
            <person name="Bellec A."/>
            <person name="Berger A."/>
            <person name="Berges H."/>
            <person name="Bidwell S."/>
            <person name="Bisseling T."/>
            <person name="Choisne N."/>
            <person name="Couloux A."/>
            <person name="Denny R."/>
            <person name="Deshpande S."/>
            <person name="Dai X."/>
            <person name="Doyle J.J."/>
            <person name="Dudez A.M."/>
            <person name="Farmer A.D."/>
            <person name="Fouteau S."/>
            <person name="Franken C."/>
            <person name="Gibelin C."/>
            <person name="Gish J."/>
            <person name="Goldstein S."/>
            <person name="Gonzalez A.J."/>
            <person name="Green P.J."/>
            <person name="Hallab A."/>
            <person name="Hartog M."/>
            <person name="Hua A."/>
            <person name="Humphray S.J."/>
            <person name="Jeong D.H."/>
            <person name="Jing Y."/>
            <person name="Jocker A."/>
            <person name="Kenton S.M."/>
            <person name="Kim D.J."/>
            <person name="Klee K."/>
            <person name="Lai H."/>
            <person name="Lang C."/>
            <person name="Lin S."/>
            <person name="Macmil S.L."/>
            <person name="Magdelenat G."/>
            <person name="Matthews L."/>
            <person name="McCorrison J."/>
            <person name="Monaghan E.L."/>
            <person name="Mun J.H."/>
            <person name="Najar F.Z."/>
            <person name="Nicholson C."/>
            <person name="Noirot C."/>
            <person name="O'Bleness M."/>
            <person name="Paule C.R."/>
            <person name="Poulain J."/>
            <person name="Prion F."/>
            <person name="Qin B."/>
            <person name="Qu C."/>
            <person name="Retzel E.F."/>
            <person name="Riddle C."/>
            <person name="Sallet E."/>
            <person name="Samain S."/>
            <person name="Samson N."/>
            <person name="Sanders I."/>
            <person name="Saurat O."/>
            <person name="Scarpelli C."/>
            <person name="Schiex T."/>
            <person name="Segurens B."/>
            <person name="Severin A.J."/>
            <person name="Sherrier D.J."/>
            <person name="Shi R."/>
            <person name="Sims S."/>
            <person name="Singer S.R."/>
            <person name="Sinharoy S."/>
            <person name="Sterck L."/>
            <person name="Viollet A."/>
            <person name="Wang B.B."/>
            <person name="Wang K."/>
            <person name="Wang M."/>
            <person name="Wang X."/>
            <person name="Warfsmann J."/>
            <person name="Weissenbach J."/>
            <person name="White D.D."/>
            <person name="White J.D."/>
            <person name="Wiley G.B."/>
            <person name="Wincker P."/>
            <person name="Xing Y."/>
            <person name="Yang L."/>
            <person name="Yao Z."/>
            <person name="Ying F."/>
            <person name="Zhai J."/>
            <person name="Zhou L."/>
            <person name="Zuber A."/>
            <person name="Denarie J."/>
            <person name="Dixon R.A."/>
            <person name="May G.D."/>
            <person name="Schwartz D.C."/>
            <person name="Rogers J."/>
            <person name="Quetier F."/>
            <person name="Town C.D."/>
            <person name="Roe B.A."/>
        </authorList>
    </citation>
    <scope>NUCLEOTIDE SEQUENCE [LARGE SCALE GENOMIC DNA]</scope>
    <source>
        <strain evidence="2">A17</strain>
        <strain evidence="3 4">cv. Jemalong A17</strain>
    </source>
</reference>
<sequence>MGSSTRLAKLISTIAFSAYFFIIIFQIPIFSVTGSEIIAIVPPSRDGGDDVRCWPGDIPGEFSVSAAYHSLCRFNTDTNHELGLKFGILSYNLKESKQCSLYNCIVVLIDTNKGSISFSVPCRRGICKTPLELTCSQLIASEVFPLFIVKALIYPGSVAKAIFKLKTIPSYRNLLHNFNTRTISAVSELQRLEVLAGSYLAVGGAILGLLKPGRMGLFGILLLMWGLIRELIMIESGFSHAKGIRIYPTIVFALVSAFFSIRRDVRELIRTFNLKHVRKAKHF</sequence>
<dbReference type="STRING" id="3880.A0A072UG27"/>
<dbReference type="PANTHER" id="PTHR35288">
    <property type="entry name" value="TAIL FIBER"/>
    <property type="match status" value="1"/>
</dbReference>
<accession>A0A072UG27</accession>
<keyword evidence="1 2" id="KW-0812">Transmembrane</keyword>
<evidence type="ECO:0000256" key="1">
    <source>
        <dbReference type="SAM" id="Phobius"/>
    </source>
</evidence>
<dbReference type="Proteomes" id="UP000002051">
    <property type="component" value="Chromosome 4"/>
</dbReference>
<dbReference type="AlphaFoldDB" id="A0A072UG27"/>
<dbReference type="EnsemblPlants" id="KEH28704">
    <property type="protein sequence ID" value="KEH28704"/>
    <property type="gene ID" value="MTR_4g011110"/>
</dbReference>